<feature type="domain" description="DUF397" evidence="1">
    <location>
        <begin position="10"/>
        <end position="64"/>
    </location>
</feature>
<dbReference type="RefSeq" id="WP_070012896.1">
    <property type="nucleotide sequence ID" value="NZ_LJGS01000044.1"/>
</dbReference>
<dbReference type="OrthoDB" id="4570646at2"/>
<accession>A0A1E7JP55</accession>
<organism evidence="2 3">
    <name type="scientific">Streptomyces abyssalis</name>
    <dbReference type="NCBI Taxonomy" id="933944"/>
    <lineage>
        <taxon>Bacteria</taxon>
        <taxon>Bacillati</taxon>
        <taxon>Actinomycetota</taxon>
        <taxon>Actinomycetes</taxon>
        <taxon>Kitasatosporales</taxon>
        <taxon>Streptomycetaceae</taxon>
        <taxon>Streptomyces</taxon>
    </lineage>
</organism>
<dbReference type="STRING" id="933944.AN215_10460"/>
<protein>
    <recommendedName>
        <fullName evidence="1">DUF397 domain-containing protein</fullName>
    </recommendedName>
</protein>
<reference evidence="2 3" key="1">
    <citation type="journal article" date="2016" name="Front. Microbiol.">
        <title>Comparative Genomics Analysis of Streptomyces Species Reveals Their Adaptation to the Marine Environment and Their Diversity at the Genomic Level.</title>
        <authorList>
            <person name="Tian X."/>
            <person name="Zhang Z."/>
            <person name="Yang T."/>
            <person name="Chen M."/>
            <person name="Li J."/>
            <person name="Chen F."/>
            <person name="Yang J."/>
            <person name="Li W."/>
            <person name="Zhang B."/>
            <person name="Zhang Z."/>
            <person name="Wu J."/>
            <person name="Zhang C."/>
            <person name="Long L."/>
            <person name="Xiao J."/>
        </authorList>
    </citation>
    <scope>NUCLEOTIDE SEQUENCE [LARGE SCALE GENOMIC DNA]</scope>
    <source>
        <strain evidence="2 3">SCSIO 10390</strain>
    </source>
</reference>
<dbReference type="EMBL" id="LJGT01000038">
    <property type="protein sequence ID" value="OEU90025.1"/>
    <property type="molecule type" value="Genomic_DNA"/>
</dbReference>
<evidence type="ECO:0000313" key="3">
    <source>
        <dbReference type="Proteomes" id="UP000176087"/>
    </source>
</evidence>
<dbReference type="PATRIC" id="fig|933944.5.peg.211"/>
<proteinExistence type="predicted"/>
<dbReference type="AlphaFoldDB" id="A0A1E7JP55"/>
<evidence type="ECO:0000313" key="2">
    <source>
        <dbReference type="EMBL" id="OEU90025.1"/>
    </source>
</evidence>
<comment type="caution">
    <text evidence="2">The sequence shown here is derived from an EMBL/GenBank/DDBJ whole genome shotgun (WGS) entry which is preliminary data.</text>
</comment>
<gene>
    <name evidence="2" type="ORF">AN215_10460</name>
</gene>
<evidence type="ECO:0000259" key="1">
    <source>
        <dbReference type="Pfam" id="PF04149"/>
    </source>
</evidence>
<name>A0A1E7JP55_9ACTN</name>
<sequence length="70" mass="7572">MTTNTDLSCARWRKSTYSNGSGGNCVEVADNIPSEVPVRDSKWADGPVLLFSACDWGEFVSAVKVGRFSV</sequence>
<dbReference type="Pfam" id="PF04149">
    <property type="entry name" value="DUF397"/>
    <property type="match status" value="1"/>
</dbReference>
<keyword evidence="3" id="KW-1185">Reference proteome</keyword>
<dbReference type="Proteomes" id="UP000176087">
    <property type="component" value="Unassembled WGS sequence"/>
</dbReference>
<dbReference type="InterPro" id="IPR007278">
    <property type="entry name" value="DUF397"/>
</dbReference>